<proteinExistence type="predicted"/>
<name>A0A0K9GU08_9BACI</name>
<protein>
    <submittedName>
        <fullName evidence="1">Uncharacterized protein</fullName>
    </submittedName>
</protein>
<dbReference type="EMBL" id="LFZW01000001">
    <property type="protein sequence ID" value="KMY50130.1"/>
    <property type="molecule type" value="Genomic_DNA"/>
</dbReference>
<organism evidence="1 2">
    <name type="scientific">Peribacillus loiseleuriae</name>
    <dbReference type="NCBI Taxonomy" id="1679170"/>
    <lineage>
        <taxon>Bacteria</taxon>
        <taxon>Bacillati</taxon>
        <taxon>Bacillota</taxon>
        <taxon>Bacilli</taxon>
        <taxon>Bacillales</taxon>
        <taxon>Bacillaceae</taxon>
        <taxon>Peribacillus</taxon>
    </lineage>
</organism>
<sequence length="59" mass="6823">MGNQSLDIYVPSQKMGFEYQGIQHFEPADFFGGEEAFKHRVYLDELKKKKAEAEKGKII</sequence>
<keyword evidence="2" id="KW-1185">Reference proteome</keyword>
<evidence type="ECO:0000313" key="1">
    <source>
        <dbReference type="EMBL" id="KMY50130.1"/>
    </source>
</evidence>
<dbReference type="Proteomes" id="UP000037146">
    <property type="component" value="Unassembled WGS sequence"/>
</dbReference>
<comment type="caution">
    <text evidence="1">The sequence shown here is derived from an EMBL/GenBank/DDBJ whole genome shotgun (WGS) entry which is preliminary data.</text>
</comment>
<accession>A0A0K9GU08</accession>
<dbReference type="OrthoDB" id="2086462at2"/>
<dbReference type="PATRIC" id="fig|1679170.3.peg.2718"/>
<evidence type="ECO:0000313" key="2">
    <source>
        <dbReference type="Proteomes" id="UP000037146"/>
    </source>
</evidence>
<gene>
    <name evidence="1" type="ORF">AC625_11975</name>
</gene>
<dbReference type="RefSeq" id="WP_049681476.1">
    <property type="nucleotide sequence ID" value="NZ_LFZW01000001.1"/>
</dbReference>
<reference evidence="2" key="1">
    <citation type="submission" date="2015-07" db="EMBL/GenBank/DDBJ databases">
        <title>Genome sequencing project for genomic taxonomy and phylogenomics of Bacillus-like bacteria.</title>
        <authorList>
            <person name="Liu B."/>
            <person name="Wang J."/>
            <person name="Zhu Y."/>
            <person name="Liu G."/>
            <person name="Chen Q."/>
            <person name="Chen Z."/>
            <person name="Lan J."/>
            <person name="Che J."/>
            <person name="Ge C."/>
            <person name="Shi H."/>
            <person name="Pan Z."/>
            <person name="Liu X."/>
        </authorList>
    </citation>
    <scope>NUCLEOTIDE SEQUENCE [LARGE SCALE GENOMIC DNA]</scope>
    <source>
        <strain evidence="2">FJAT-27997</strain>
    </source>
</reference>
<dbReference type="AlphaFoldDB" id="A0A0K9GU08"/>